<dbReference type="InterPro" id="IPR010177">
    <property type="entry name" value="Paired_CXXCH_1"/>
</dbReference>
<dbReference type="GO" id="GO:0016491">
    <property type="term" value="F:oxidoreductase activity"/>
    <property type="evidence" value="ECO:0007669"/>
    <property type="project" value="TreeGrafter"/>
</dbReference>
<dbReference type="InterPro" id="IPR020015">
    <property type="entry name" value="Decahaem_cyt-c_DmsE"/>
</dbReference>
<evidence type="ECO:0000256" key="1">
    <source>
        <dbReference type="ARBA" id="ARBA00022729"/>
    </source>
</evidence>
<protein>
    <submittedName>
        <fullName evidence="5">Uncharacterized protein</fullName>
    </submittedName>
</protein>
<accession>A0A6M4H7I8</accession>
<feature type="chain" id="PRO_5026916548" evidence="2">
    <location>
        <begin position="23"/>
        <end position="311"/>
    </location>
</feature>
<dbReference type="KEGG" id="upl:DSM104440_00749"/>
<keyword evidence="1 2" id="KW-0732">Signal</keyword>
<dbReference type="NCBIfam" id="TIGR03508">
    <property type="entry name" value="decahem_SO"/>
    <property type="match status" value="1"/>
</dbReference>
<evidence type="ECO:0000313" key="5">
    <source>
        <dbReference type="EMBL" id="QJR13957.1"/>
    </source>
</evidence>
<organism evidence="5 6">
    <name type="scientific">Usitatibacter palustris</name>
    <dbReference type="NCBI Taxonomy" id="2732487"/>
    <lineage>
        <taxon>Bacteria</taxon>
        <taxon>Pseudomonadati</taxon>
        <taxon>Pseudomonadota</taxon>
        <taxon>Betaproteobacteria</taxon>
        <taxon>Nitrosomonadales</taxon>
        <taxon>Usitatibacteraceae</taxon>
        <taxon>Usitatibacter</taxon>
    </lineage>
</organism>
<keyword evidence="6" id="KW-1185">Reference proteome</keyword>
<proteinExistence type="predicted"/>
<dbReference type="PANTHER" id="PTHR35038:SF8">
    <property type="entry name" value="C-TYPE POLYHEME CYTOCHROME OMCC"/>
    <property type="match status" value="1"/>
</dbReference>
<feature type="signal peptide" evidence="2">
    <location>
        <begin position="1"/>
        <end position="22"/>
    </location>
</feature>
<dbReference type="InterPro" id="IPR036280">
    <property type="entry name" value="Multihaem_cyt_sf"/>
</dbReference>
<dbReference type="AlphaFoldDB" id="A0A6M4H7I8"/>
<evidence type="ECO:0000259" key="3">
    <source>
        <dbReference type="Pfam" id="PF09699"/>
    </source>
</evidence>
<dbReference type="InParanoid" id="A0A6M4H7I8"/>
<dbReference type="SUPFAM" id="SSF48695">
    <property type="entry name" value="Multiheme cytochromes"/>
    <property type="match status" value="1"/>
</dbReference>
<sequence length="311" mass="33964">MRIGEWFLLLAIGLLAGPSALAVPPEAKYVGEKTCIKCHDVEAKHFGHTEHAKIFRQNPKNALEGRVCEACHGPGSLHAERGNEKNRDYLTGFTREWGTPVAQQNAACESCHKGGQRLHWAGSMHDTNKLACSDCHNAMARFSASGLLRSTSISETCQTCHTQQRAEFRKRSHMPVPEGKMSCVDCHAPHGSATKPLLKADSVNETCYSCHAEKRGPLLWEHAPVRENCLSCHNAHGSNHDKLLVAARPYLCQQCHTSPGGHAGQFFGADRTAQNATQGGAQSPRIVGRTCQNCHSQVHGSNHPSGARFQR</sequence>
<dbReference type="Proteomes" id="UP000503096">
    <property type="component" value="Chromosome"/>
</dbReference>
<dbReference type="InterPro" id="IPR053875">
    <property type="entry name" value="Cytochrom_c_NrfB-like_dom"/>
</dbReference>
<dbReference type="EMBL" id="CP053073">
    <property type="protein sequence ID" value="QJR13957.1"/>
    <property type="molecule type" value="Genomic_DNA"/>
</dbReference>
<dbReference type="Gene3D" id="1.10.287.3080">
    <property type="match status" value="1"/>
</dbReference>
<dbReference type="Pfam" id="PF22678">
    <property type="entry name" value="Cytochrom_c_NrfB-like"/>
    <property type="match status" value="1"/>
</dbReference>
<evidence type="ECO:0000313" key="6">
    <source>
        <dbReference type="Proteomes" id="UP000503096"/>
    </source>
</evidence>
<evidence type="ECO:0000256" key="2">
    <source>
        <dbReference type="SAM" id="SignalP"/>
    </source>
</evidence>
<name>A0A6M4H7I8_9PROT</name>
<dbReference type="InterPro" id="IPR051829">
    <property type="entry name" value="Multiheme_Cytochr_ET"/>
</dbReference>
<evidence type="ECO:0000259" key="4">
    <source>
        <dbReference type="Pfam" id="PF22678"/>
    </source>
</evidence>
<dbReference type="Gene3D" id="3.90.10.10">
    <property type="entry name" value="Cytochrome C3"/>
    <property type="match status" value="1"/>
</dbReference>
<dbReference type="PANTHER" id="PTHR35038">
    <property type="entry name" value="DISSIMILATORY SULFITE REDUCTASE SIRA"/>
    <property type="match status" value="1"/>
</dbReference>
<dbReference type="Pfam" id="PF09699">
    <property type="entry name" value="Paired_CXXCH_1"/>
    <property type="match status" value="2"/>
</dbReference>
<gene>
    <name evidence="5" type="ORF">DSM104440_00749</name>
</gene>
<dbReference type="NCBIfam" id="TIGR01905">
    <property type="entry name" value="paired_CXXCH_1"/>
    <property type="match status" value="2"/>
</dbReference>
<feature type="domain" description="Doubled CXXCH motif" evidence="3">
    <location>
        <begin position="222"/>
        <end position="258"/>
    </location>
</feature>
<dbReference type="FunCoup" id="A0A6M4H7I8">
    <property type="interactions" value="7"/>
</dbReference>
<feature type="domain" description="Doubled CXXCH motif" evidence="3">
    <location>
        <begin position="173"/>
        <end position="215"/>
    </location>
</feature>
<reference evidence="5 6" key="1">
    <citation type="submission" date="2020-04" db="EMBL/GenBank/DDBJ databases">
        <title>Usitatibacter rugosus gen. nov., sp. nov. and Usitatibacter palustris sp. nov., novel members of Usitatibacteraceae fam. nov. within the order Nitrosomonadales isolated from soil.</title>
        <authorList>
            <person name="Huber K.J."/>
            <person name="Neumann-Schaal M."/>
            <person name="Geppert A."/>
            <person name="Luckner M."/>
            <person name="Wanner G."/>
            <person name="Overmann J."/>
        </authorList>
    </citation>
    <scope>NUCLEOTIDE SEQUENCE [LARGE SCALE GENOMIC DNA]</scope>
    <source>
        <strain evidence="5 6">Swamp67</strain>
    </source>
</reference>
<feature type="domain" description="Cytochrome c-type protein NrfB-like" evidence="4">
    <location>
        <begin position="68"/>
        <end position="138"/>
    </location>
</feature>